<evidence type="ECO:0000313" key="4">
    <source>
        <dbReference type="EMBL" id="HGQ64664.1"/>
    </source>
</evidence>
<comment type="caution">
    <text evidence="4">The sequence shown here is derived from an EMBL/GenBank/DDBJ whole genome shotgun (WGS) entry which is preliminary data.</text>
</comment>
<proteinExistence type="predicted"/>
<dbReference type="SUPFAM" id="SSF53850">
    <property type="entry name" value="Periplasmic binding protein-like II"/>
    <property type="match status" value="1"/>
</dbReference>
<dbReference type="AlphaFoldDB" id="A0A7C4JJR6"/>
<keyword evidence="2" id="KW-0472">Membrane</keyword>
<dbReference type="GO" id="GO:0015833">
    <property type="term" value="P:peptide transport"/>
    <property type="evidence" value="ECO:0007669"/>
    <property type="project" value="TreeGrafter"/>
</dbReference>
<dbReference type="PANTHER" id="PTHR30290">
    <property type="entry name" value="PERIPLASMIC BINDING COMPONENT OF ABC TRANSPORTER"/>
    <property type="match status" value="1"/>
</dbReference>
<evidence type="ECO:0000256" key="2">
    <source>
        <dbReference type="SAM" id="Phobius"/>
    </source>
</evidence>
<gene>
    <name evidence="4" type="ORF">ENU08_05410</name>
</gene>
<feature type="domain" description="Solute-binding protein family 5" evidence="3">
    <location>
        <begin position="98"/>
        <end position="481"/>
    </location>
</feature>
<keyword evidence="2" id="KW-0812">Transmembrane</keyword>
<feature type="transmembrane region" description="Helical" evidence="2">
    <location>
        <begin position="12"/>
        <end position="31"/>
    </location>
</feature>
<feature type="transmembrane region" description="Helical" evidence="2">
    <location>
        <begin position="702"/>
        <end position="724"/>
    </location>
</feature>
<reference evidence="4" key="1">
    <citation type="journal article" date="2020" name="mSystems">
        <title>Genome- and Community-Level Interaction Insights into Carbon Utilization and Element Cycling Functions of Hydrothermarchaeota in Hydrothermal Sediment.</title>
        <authorList>
            <person name="Zhou Z."/>
            <person name="Liu Y."/>
            <person name="Xu W."/>
            <person name="Pan J."/>
            <person name="Luo Z.H."/>
            <person name="Li M."/>
        </authorList>
    </citation>
    <scope>NUCLEOTIDE SEQUENCE [LARGE SCALE GENOMIC DNA]</scope>
    <source>
        <strain evidence="4">SpSt-637</strain>
    </source>
</reference>
<dbReference type="GO" id="GO:1904680">
    <property type="term" value="F:peptide transmembrane transporter activity"/>
    <property type="evidence" value="ECO:0007669"/>
    <property type="project" value="TreeGrafter"/>
</dbReference>
<dbReference type="InterPro" id="IPR039424">
    <property type="entry name" value="SBP_5"/>
</dbReference>
<dbReference type="InterPro" id="IPR000914">
    <property type="entry name" value="SBP_5_dom"/>
</dbReference>
<evidence type="ECO:0000259" key="3">
    <source>
        <dbReference type="Pfam" id="PF00496"/>
    </source>
</evidence>
<dbReference type="Pfam" id="PF00496">
    <property type="entry name" value="SBP_bac_5"/>
    <property type="match status" value="1"/>
</dbReference>
<protein>
    <recommendedName>
        <fullName evidence="3">Solute-binding protein family 5 domain-containing protein</fullName>
    </recommendedName>
</protein>
<dbReference type="PANTHER" id="PTHR30290:SF82">
    <property type="entry name" value="ABC-TYPE DIPEPTIDE_OLIGOPEPTIDE TRANSPORT SYSTEM, PERIPLASMIC COMPONENT"/>
    <property type="match status" value="1"/>
</dbReference>
<dbReference type="Gene3D" id="3.40.190.10">
    <property type="entry name" value="Periplasmic binding protein-like II"/>
    <property type="match status" value="1"/>
</dbReference>
<name>A0A7C4JJR6_9CREN</name>
<dbReference type="EMBL" id="DTBD01000047">
    <property type="protein sequence ID" value="HGQ64664.1"/>
    <property type="molecule type" value="Genomic_DNA"/>
</dbReference>
<accession>A0A7C4JJR6</accession>
<feature type="region of interest" description="Disordered" evidence="1">
    <location>
        <begin position="638"/>
        <end position="662"/>
    </location>
</feature>
<evidence type="ECO:0000256" key="1">
    <source>
        <dbReference type="SAM" id="MobiDB-lite"/>
    </source>
</evidence>
<keyword evidence="2" id="KW-1133">Transmembrane helix</keyword>
<organism evidence="4">
    <name type="scientific">Ignisphaera aggregans</name>
    <dbReference type="NCBI Taxonomy" id="334771"/>
    <lineage>
        <taxon>Archaea</taxon>
        <taxon>Thermoproteota</taxon>
        <taxon>Thermoprotei</taxon>
        <taxon>Desulfurococcales</taxon>
        <taxon>Desulfurococcaceae</taxon>
        <taxon>Ignisphaera</taxon>
    </lineage>
</organism>
<sequence length="727" mass="83133">MGPFNTSKLRITIVIFCIAILLMTTVVYIHYAQVVAQRATRENSVIMGFLGSPVLNWNILALGGSSAMERGAWQYLYPPNAPQNTYSIQWFLFLIDRIEINGEEATITFHIRDEARWSDGRPITADDYIQGYALSRQVGAGLWGQWCTYNYEKIDDKTIKYYLARAPGESLPPREELPTLISEPWGCIVFVRPIPVHQYQPIVDQYGAAMATQWRNEDPKQQVVSSFLKLYYASEEQVIYEVIENWWGKDLFGVPPYKFVVHYYFKDNTMLLNAVIEGYVDLTWAAFAPNPVELLARGLKLWNDKPPYFIPGAAYWLYFNHNHPVLNRVEVRKAIAWALPWEDITKYALYNLVPQAPILGIVAEGYWKDYVNREACQKYWGTPECLLKQNLAKAKEILDQAGIIDKDGDGVRELPDGTKCSFKLLVPAGAIIENNIADLIRQALKEIGITVYLEVQESKVLWDNFRNSNFDSVIMWSAAGYEYGHVRNSYGNALYAPWGNMARWCNYNNDRLNALFDEMYRRAMFKEDEIILAGKIQEIIFEELPSIPLYYSPLTWIYNTKYWDGWPNAQRPWWLPTFYNDMPMLLFVRRSGEPIEAPWWYKSVEDGGALVSYDLLRESLKEAVIEVQNFVYESGKPEAPTPTVTVTGPSPTTPSPTPTTTPTITVPGTELMETIVKTITTTTMITVTSVTTISTTVKETEWTTPIVVAIVALVIGFAISWFVIKKK</sequence>
<feature type="compositionally biased region" description="Low complexity" evidence="1">
    <location>
        <begin position="641"/>
        <end position="650"/>
    </location>
</feature>
<dbReference type="Gene3D" id="3.90.76.10">
    <property type="entry name" value="Dipeptide-binding Protein, Domain 1"/>
    <property type="match status" value="1"/>
</dbReference>
<dbReference type="Gene3D" id="3.10.105.10">
    <property type="entry name" value="Dipeptide-binding Protein, Domain 3"/>
    <property type="match status" value="1"/>
</dbReference>